<evidence type="ECO:0000256" key="1">
    <source>
        <dbReference type="SAM" id="MobiDB-lite"/>
    </source>
</evidence>
<keyword evidence="3" id="KW-1185">Reference proteome</keyword>
<sequence>MTLLLYNIRTKSHTSSIPIDTACLLYYILDERQVDVARVISNEIRMIASSGHRLGVVNDRYIQRHSTPRGQGPADLPATPSPSMQQQLQLQIHKPHVDHPLPTRDEFASFVDWHGDKTFHFVGAAGGGDVGHAGNAKDESNGETIGLEEASDSDED</sequence>
<reference evidence="2 3" key="1">
    <citation type="journal article" date="2022" name="Nat. Genet.">
        <title>Improved pea reference genome and pan-genome highlight genomic features and evolutionary characteristics.</title>
        <authorList>
            <person name="Yang T."/>
            <person name="Liu R."/>
            <person name="Luo Y."/>
            <person name="Hu S."/>
            <person name="Wang D."/>
            <person name="Wang C."/>
            <person name="Pandey M.K."/>
            <person name="Ge S."/>
            <person name="Xu Q."/>
            <person name="Li N."/>
            <person name="Li G."/>
            <person name="Huang Y."/>
            <person name="Saxena R.K."/>
            <person name="Ji Y."/>
            <person name="Li M."/>
            <person name="Yan X."/>
            <person name="He Y."/>
            <person name="Liu Y."/>
            <person name="Wang X."/>
            <person name="Xiang C."/>
            <person name="Varshney R.K."/>
            <person name="Ding H."/>
            <person name="Gao S."/>
            <person name="Zong X."/>
        </authorList>
    </citation>
    <scope>NUCLEOTIDE SEQUENCE [LARGE SCALE GENOMIC DNA]</scope>
    <source>
        <strain evidence="2 3">cv. Zhongwan 6</strain>
    </source>
</reference>
<evidence type="ECO:0000313" key="2">
    <source>
        <dbReference type="EMBL" id="KAI5410010.1"/>
    </source>
</evidence>
<dbReference type="EMBL" id="JAMSHJ010000005">
    <property type="protein sequence ID" value="KAI5410010.1"/>
    <property type="molecule type" value="Genomic_DNA"/>
</dbReference>
<feature type="region of interest" description="Disordered" evidence="1">
    <location>
        <begin position="125"/>
        <end position="156"/>
    </location>
</feature>
<dbReference type="Proteomes" id="UP001058974">
    <property type="component" value="Chromosome 5"/>
</dbReference>
<protein>
    <submittedName>
        <fullName evidence="2">Uncharacterized protein</fullName>
    </submittedName>
</protein>
<accession>A0A9D4WYT5</accession>
<evidence type="ECO:0000313" key="3">
    <source>
        <dbReference type="Proteomes" id="UP001058974"/>
    </source>
</evidence>
<organism evidence="2 3">
    <name type="scientific">Pisum sativum</name>
    <name type="common">Garden pea</name>
    <name type="synonym">Lathyrus oleraceus</name>
    <dbReference type="NCBI Taxonomy" id="3888"/>
    <lineage>
        <taxon>Eukaryota</taxon>
        <taxon>Viridiplantae</taxon>
        <taxon>Streptophyta</taxon>
        <taxon>Embryophyta</taxon>
        <taxon>Tracheophyta</taxon>
        <taxon>Spermatophyta</taxon>
        <taxon>Magnoliopsida</taxon>
        <taxon>eudicotyledons</taxon>
        <taxon>Gunneridae</taxon>
        <taxon>Pentapetalae</taxon>
        <taxon>rosids</taxon>
        <taxon>fabids</taxon>
        <taxon>Fabales</taxon>
        <taxon>Fabaceae</taxon>
        <taxon>Papilionoideae</taxon>
        <taxon>50 kb inversion clade</taxon>
        <taxon>NPAAA clade</taxon>
        <taxon>Hologalegina</taxon>
        <taxon>IRL clade</taxon>
        <taxon>Fabeae</taxon>
        <taxon>Lathyrus</taxon>
    </lineage>
</organism>
<dbReference type="AlphaFoldDB" id="A0A9D4WYT5"/>
<name>A0A9D4WYT5_PEA</name>
<feature type="region of interest" description="Disordered" evidence="1">
    <location>
        <begin position="64"/>
        <end position="85"/>
    </location>
</feature>
<comment type="caution">
    <text evidence="2">The sequence shown here is derived from an EMBL/GenBank/DDBJ whole genome shotgun (WGS) entry which is preliminary data.</text>
</comment>
<dbReference type="Gramene" id="Psat05G0547200-T1">
    <property type="protein sequence ID" value="KAI5410010.1"/>
    <property type="gene ID" value="KIW84_055472"/>
</dbReference>
<proteinExistence type="predicted"/>
<gene>
    <name evidence="2" type="ORF">KIW84_055472</name>
</gene>